<evidence type="ECO:0000259" key="3">
    <source>
        <dbReference type="Pfam" id="PF03372"/>
    </source>
</evidence>
<evidence type="ECO:0000313" key="4">
    <source>
        <dbReference type="EMBL" id="OSD01783.1"/>
    </source>
</evidence>
<organism evidence="4 5">
    <name type="scientific">Trametes coccinea (strain BRFM310)</name>
    <name type="common">Pycnoporus coccineus</name>
    <dbReference type="NCBI Taxonomy" id="1353009"/>
    <lineage>
        <taxon>Eukaryota</taxon>
        <taxon>Fungi</taxon>
        <taxon>Dikarya</taxon>
        <taxon>Basidiomycota</taxon>
        <taxon>Agaricomycotina</taxon>
        <taxon>Agaricomycetes</taxon>
        <taxon>Polyporales</taxon>
        <taxon>Polyporaceae</taxon>
        <taxon>Trametes</taxon>
    </lineage>
</organism>
<feature type="non-terminal residue" evidence="4">
    <location>
        <position position="717"/>
    </location>
</feature>
<evidence type="ECO:0000256" key="1">
    <source>
        <dbReference type="SAM" id="Coils"/>
    </source>
</evidence>
<evidence type="ECO:0000256" key="2">
    <source>
        <dbReference type="SAM" id="MobiDB-lite"/>
    </source>
</evidence>
<name>A0A1Y2IM95_TRAC3</name>
<dbReference type="InterPro" id="IPR036691">
    <property type="entry name" value="Endo/exonu/phosph_ase_sf"/>
</dbReference>
<reference evidence="4 5" key="1">
    <citation type="journal article" date="2015" name="Biotechnol. Biofuels">
        <title>Enhanced degradation of softwood versus hardwood by the white-rot fungus Pycnoporus coccineus.</title>
        <authorList>
            <person name="Couturier M."/>
            <person name="Navarro D."/>
            <person name="Chevret D."/>
            <person name="Henrissat B."/>
            <person name="Piumi F."/>
            <person name="Ruiz-Duenas F.J."/>
            <person name="Martinez A.T."/>
            <person name="Grigoriev I.V."/>
            <person name="Riley R."/>
            <person name="Lipzen A."/>
            <person name="Berrin J.G."/>
            <person name="Master E.R."/>
            <person name="Rosso M.N."/>
        </authorList>
    </citation>
    <scope>NUCLEOTIDE SEQUENCE [LARGE SCALE GENOMIC DNA]</scope>
    <source>
        <strain evidence="4 5">BRFM310</strain>
    </source>
</reference>
<keyword evidence="1" id="KW-0175">Coiled coil</keyword>
<feature type="region of interest" description="Disordered" evidence="2">
    <location>
        <begin position="15"/>
        <end position="107"/>
    </location>
</feature>
<feature type="region of interest" description="Disordered" evidence="2">
    <location>
        <begin position="264"/>
        <end position="291"/>
    </location>
</feature>
<dbReference type="Pfam" id="PF03372">
    <property type="entry name" value="Exo_endo_phos"/>
    <property type="match status" value="1"/>
</dbReference>
<protein>
    <submittedName>
        <fullName evidence="4">DNase I-like protein</fullName>
    </submittedName>
</protein>
<gene>
    <name evidence="4" type="ORF">PYCCODRAFT_1368830</name>
</gene>
<dbReference type="GO" id="GO:0003824">
    <property type="term" value="F:catalytic activity"/>
    <property type="evidence" value="ECO:0007669"/>
    <property type="project" value="InterPro"/>
</dbReference>
<dbReference type="AlphaFoldDB" id="A0A1Y2IM95"/>
<dbReference type="Gene3D" id="3.60.10.10">
    <property type="entry name" value="Endonuclease/exonuclease/phosphatase"/>
    <property type="match status" value="1"/>
</dbReference>
<dbReference type="EMBL" id="KZ084109">
    <property type="protein sequence ID" value="OSD01783.1"/>
    <property type="molecule type" value="Genomic_DNA"/>
</dbReference>
<dbReference type="SUPFAM" id="SSF56219">
    <property type="entry name" value="DNase I-like"/>
    <property type="match status" value="1"/>
</dbReference>
<dbReference type="InterPro" id="IPR005135">
    <property type="entry name" value="Endo/exonuclease/phosphatase"/>
</dbReference>
<dbReference type="PANTHER" id="PTHR19446">
    <property type="entry name" value="REVERSE TRANSCRIPTASES"/>
    <property type="match status" value="1"/>
</dbReference>
<evidence type="ECO:0000313" key="5">
    <source>
        <dbReference type="Proteomes" id="UP000193067"/>
    </source>
</evidence>
<dbReference type="OrthoDB" id="2751000at2759"/>
<feature type="coiled-coil region" evidence="1">
    <location>
        <begin position="447"/>
        <end position="499"/>
    </location>
</feature>
<feature type="domain" description="Endonuclease/exonuclease/phosphatase" evidence="3">
    <location>
        <begin position="120"/>
        <end position="345"/>
    </location>
</feature>
<dbReference type="STRING" id="1353009.A0A1Y2IM95"/>
<keyword evidence="5" id="KW-1185">Reference proteome</keyword>
<feature type="compositionally biased region" description="Basic and acidic residues" evidence="2">
    <location>
        <begin position="78"/>
        <end position="90"/>
    </location>
</feature>
<proteinExistence type="predicted"/>
<feature type="compositionally biased region" description="Basic and acidic residues" evidence="2">
    <location>
        <begin position="276"/>
        <end position="291"/>
    </location>
</feature>
<sequence>MVIRVGTHITTTSTNINTQSVVNERSTEQRLGSDGGRRRLSANPEPDDDTAENGGSAVNLPRPPPPRPSRWDEEESEDRQRSDRRVEERQPALTPPCTRRGGERDRRIRLAQKTEVRVASLNMNGFGSLTRGHPENKWGQMYRLMKDRRVGILMIQETHLTRERVRQLHRMFAHRILILHSEHRTAPTLKEGVAIIINKSVISTEGAKIREIVPGRAIQLEIRWRGGDTRQLLCIYAPTSEGQAERASFFDEVERTYNEDASIPKPHIMAGDFNTTEDRKDRSPQRLEPDQSREALDNLKRCLGLEQTDGWRKAHPNELAYTFQRGTGEALRMSRLDRIYVRRDTQKWMREWAIDPVGVKTDHCMVSVMMTTPNNPSTGKGRPVFPLHLLKDKKLARKMRAIAAAANEDLDRINRQGRTEIVNPQTVLASMKKQWMDTVRARERETVPKLVAEISEVRQRLNALQREGGAGNHGSMQENSELTSQLKALEAKRLKQTQDRSRAKHRAYGETPNKYWIGLHKEKKPRELIPALEIEGAASPAGEKRYEADPARMAKIARDHYNKIQEDSPEVTQGERRERDMAETLTFVKTPLTEPQSRKMAHELDRDECEDALRKAKNGTAPGVDGIQYEVWKTMHERYKEDQRHRDRKAIDVLRILTEAFKDISKHGVVKDTRFTEGWMCPIYKEKGELTLIANYRPITLLNTDYKLLTKTLAMRL</sequence>
<accession>A0A1Y2IM95</accession>
<dbReference type="Proteomes" id="UP000193067">
    <property type="component" value="Unassembled WGS sequence"/>
</dbReference>
<dbReference type="CDD" id="cd09076">
    <property type="entry name" value="L1-EN"/>
    <property type="match status" value="1"/>
</dbReference>